<comment type="caution">
    <text evidence="1">The sequence shown here is derived from an EMBL/GenBank/DDBJ whole genome shotgun (WGS) entry which is preliminary data.</text>
</comment>
<name>A0A4Y9ENY6_9SPHN</name>
<evidence type="ECO:0000313" key="2">
    <source>
        <dbReference type="Proteomes" id="UP000297737"/>
    </source>
</evidence>
<protein>
    <submittedName>
        <fullName evidence="1">DUF885 domain-containing protein</fullName>
    </submittedName>
</protein>
<dbReference type="PANTHER" id="PTHR33361:SF2">
    <property type="entry name" value="DUF885 DOMAIN-CONTAINING PROTEIN"/>
    <property type="match status" value="1"/>
</dbReference>
<gene>
    <name evidence="1" type="ORF">EUV02_11640</name>
</gene>
<dbReference type="InterPro" id="IPR010281">
    <property type="entry name" value="DUF885"/>
</dbReference>
<dbReference type="Pfam" id="PF05960">
    <property type="entry name" value="DUF885"/>
    <property type="match status" value="1"/>
</dbReference>
<accession>A0A4Y9ENY6</accession>
<dbReference type="EMBL" id="SIHO01000002">
    <property type="protein sequence ID" value="TFU03786.1"/>
    <property type="molecule type" value="Genomic_DNA"/>
</dbReference>
<keyword evidence="2" id="KW-1185">Reference proteome</keyword>
<proteinExistence type="predicted"/>
<sequence length="717" mass="76894">MTSVPASCAGSISFASRWMTAMPLSSSPWIAAVSSSRGPGLAPRTTMTGTYQPCPMALSAGRYQKRLTLPAGKVAASSVVTTGVPSMRSPLNCVAAASGVASINSRAISGRGTGLAFIVGGRFAMPRGPAGRKRGTDLMRLTHIVSGLLLACAPMMARADDMASIVRDYAAFAATVDPVRAGEMGDAAARTRWPDVTPTAIAAQTAQLQGFAKRLDVQASATLSADDALNRALLEDRIATELAGRRFDEPRTPFITGDGFYTVADYAAFNTRIDTAADARAWMTRLSALPDFYAANVANMRRGIATGFTQTRIATESAISTLRAQLAAPASASSLMVPFRTLPASMPKAEAEALRAEALAIVETRVRPAQRATLAFLETDYLPHARPGLGAATLPDGKAYYAWLVRHHTTTAMSPAEIHTLGLSEIARIRGEMATEMAAAGFKGTLPEFLTLLRTDPQFYATSVDGYVAHAAEIAKRVDLAVPGVIGRLPRLTFGFRILPPEVGDSSNGYLAGNPALGIAGGVMIHGTKVLKFPLFQLPSWVMHEGVPGHHTQIALAQELEGLPAFRRADDLTAYVEGWALYTEWLGVEMGIYRTPYERFGRLSYEAWRAARLVIDTGIHDQGWSRQQAIDFLTANTALSAGEISGEVDRYIGWPGQALAYKVGELTIRRLRTRAETALGPKFDVRRFHDAVLDSGPMPLAVLDQQLASWQVAEARR</sequence>
<dbReference type="Proteomes" id="UP000297737">
    <property type="component" value="Unassembled WGS sequence"/>
</dbReference>
<organism evidence="1 2">
    <name type="scientific">Glacieibacterium arshaanense</name>
    <dbReference type="NCBI Taxonomy" id="2511025"/>
    <lineage>
        <taxon>Bacteria</taxon>
        <taxon>Pseudomonadati</taxon>
        <taxon>Pseudomonadota</taxon>
        <taxon>Alphaproteobacteria</taxon>
        <taxon>Sphingomonadales</taxon>
        <taxon>Sphingosinicellaceae</taxon>
        <taxon>Glacieibacterium</taxon>
    </lineage>
</organism>
<reference evidence="1 2" key="1">
    <citation type="submission" date="2019-02" db="EMBL/GenBank/DDBJ databases">
        <title>Polymorphobacter sp. isolated from the lake at the Tibet of China.</title>
        <authorList>
            <person name="Li A."/>
        </authorList>
    </citation>
    <scope>NUCLEOTIDE SEQUENCE [LARGE SCALE GENOMIC DNA]</scope>
    <source>
        <strain evidence="1 2">DJ1R-1</strain>
    </source>
</reference>
<dbReference type="AlphaFoldDB" id="A0A4Y9ENY6"/>
<evidence type="ECO:0000313" key="1">
    <source>
        <dbReference type="EMBL" id="TFU03786.1"/>
    </source>
</evidence>
<dbReference type="OrthoDB" id="9763405at2"/>
<dbReference type="PANTHER" id="PTHR33361">
    <property type="entry name" value="GLR0591 PROTEIN"/>
    <property type="match status" value="1"/>
</dbReference>